<dbReference type="RefSeq" id="WP_126753942.1">
    <property type="nucleotide sequence ID" value="NZ_PIPY01000003.1"/>
</dbReference>
<comment type="caution">
    <text evidence="6">The sequence shown here is derived from an EMBL/GenBank/DDBJ whole genome shotgun (WGS) entry which is preliminary data.</text>
</comment>
<comment type="subcellular location">
    <subcellularLocation>
        <location evidence="1">Periplasm</location>
    </subcellularLocation>
</comment>
<feature type="domain" description="Heparinase II/III-like C-terminal" evidence="5">
    <location>
        <begin position="476"/>
        <end position="649"/>
    </location>
</feature>
<dbReference type="InterPro" id="IPR012480">
    <property type="entry name" value="Hepar_II_III_C"/>
</dbReference>
<dbReference type="SUPFAM" id="SSF48230">
    <property type="entry name" value="Chondroitin AC/alginate lyase"/>
    <property type="match status" value="1"/>
</dbReference>
<dbReference type="PANTHER" id="PTHR39210">
    <property type="entry name" value="HEPARIN-SULFATE LYASE"/>
    <property type="match status" value="1"/>
</dbReference>
<dbReference type="EMBL" id="PIPY01000003">
    <property type="protein sequence ID" value="RUO62578.1"/>
    <property type="molecule type" value="Genomic_DNA"/>
</dbReference>
<dbReference type="Pfam" id="PF07940">
    <property type="entry name" value="Hepar_II_III_C"/>
    <property type="match status" value="1"/>
</dbReference>
<evidence type="ECO:0000256" key="1">
    <source>
        <dbReference type="ARBA" id="ARBA00004418"/>
    </source>
</evidence>
<dbReference type="AlphaFoldDB" id="A0A432YNU7"/>
<evidence type="ECO:0000313" key="7">
    <source>
        <dbReference type="Proteomes" id="UP000288259"/>
    </source>
</evidence>
<evidence type="ECO:0000256" key="3">
    <source>
        <dbReference type="ARBA" id="ARBA00022764"/>
    </source>
</evidence>
<dbReference type="PROSITE" id="PS51257">
    <property type="entry name" value="PROKAR_LIPOPROTEIN"/>
    <property type="match status" value="1"/>
</dbReference>
<dbReference type="PANTHER" id="PTHR39210:SF1">
    <property type="entry name" value="HEPARIN-SULFATE LYASE"/>
    <property type="match status" value="1"/>
</dbReference>
<gene>
    <name evidence="6" type="ORF">CWI71_03855</name>
</gene>
<dbReference type="GO" id="GO:0042597">
    <property type="term" value="C:periplasmic space"/>
    <property type="evidence" value="ECO:0007669"/>
    <property type="project" value="UniProtKB-SubCell"/>
</dbReference>
<dbReference type="Gene3D" id="2.70.98.70">
    <property type="match status" value="1"/>
</dbReference>
<keyword evidence="2" id="KW-0732">Signal</keyword>
<evidence type="ECO:0000256" key="2">
    <source>
        <dbReference type="ARBA" id="ARBA00022729"/>
    </source>
</evidence>
<proteinExistence type="predicted"/>
<evidence type="ECO:0000256" key="4">
    <source>
        <dbReference type="ARBA" id="ARBA00023239"/>
    </source>
</evidence>
<keyword evidence="4" id="KW-0456">Lyase</keyword>
<protein>
    <recommendedName>
        <fullName evidence="5">Heparinase II/III-like C-terminal domain-containing protein</fullName>
    </recommendedName>
</protein>
<evidence type="ECO:0000259" key="5">
    <source>
        <dbReference type="Pfam" id="PF07940"/>
    </source>
</evidence>
<sequence>MLGKTPKFVLFCIVSLLAGCGGGSETGGGGGTEKLPTATVASVEVEAGTFGIMGGDHFTVKVTLSETVTSDASVSLTLTDLSASKDIDKETVRVQNGQRSATIRWLAPQPIKDTYAVSSMANVTASFNNSAATSNNFNIYKSPPADVLANTRGKLWQTDTQVELLVEQGLFQAVTTAFEPWTLPEQPTWYENPYESLAWQRDYHGLGWLYAFDAAYQQSGDAALLDKIKFYLFDYLQKVPVGANEEAAWDNLAVAWRLEALAYFYHKYFRSELNAADNATYVDAMKAHADVLLGYSTNYVYSGEHNGLYHAVSLMNLGVILPGTNNAEKYTAHASENILYIYNVLVDKASGATREQSTQRLVEALELFSYANGLNLVAHDRNIIDFYPLLSAMNDFASHLVFGHGEAPAMGNTHYGQADLRERVNTAAESGGIDSSFVRYLTSGGTEGEPLMASYLAKEQGYVIQRPGYSIDKPETYTFTDYGKRQEGKGHHDAGNVVAAYDGQAILVDSGGAENAGDYFSSAFAHNVLTVQNNAELIAGGEVRAAGCEHGLCYSIGKVSGPDHQYFRMVFSQTTGQGPRWTIVDIAASVYADLALDYQMMFHFAPDATVITQSDASACQQITLANGTSYCLQTQADLPQSVHYFKGLESETYTQGWVQLNESEKVAAPVIEMRSHGMELMAVTELRSATQSAAPLATVTRMTADTWDHTIDLGNYLVDVLYLTRSNPEVQITPTE</sequence>
<accession>A0A432YNU7</accession>
<dbReference type="Gene3D" id="1.50.10.100">
    <property type="entry name" value="Chondroitin AC/alginate lyase"/>
    <property type="match status" value="1"/>
</dbReference>
<dbReference type="InterPro" id="IPR008929">
    <property type="entry name" value="Chondroitin_lyas"/>
</dbReference>
<evidence type="ECO:0000313" key="6">
    <source>
        <dbReference type="EMBL" id="RUO62578.1"/>
    </source>
</evidence>
<name>A0A432YNU7_9GAMM</name>
<dbReference type="OrthoDB" id="6303248at2"/>
<dbReference type="Proteomes" id="UP000288259">
    <property type="component" value="Unassembled WGS sequence"/>
</dbReference>
<organism evidence="6 7">
    <name type="scientific">Pseudidiomarina insulisalsae</name>
    <dbReference type="NCBI Taxonomy" id="575789"/>
    <lineage>
        <taxon>Bacteria</taxon>
        <taxon>Pseudomonadati</taxon>
        <taxon>Pseudomonadota</taxon>
        <taxon>Gammaproteobacteria</taxon>
        <taxon>Alteromonadales</taxon>
        <taxon>Idiomarinaceae</taxon>
        <taxon>Pseudidiomarina</taxon>
    </lineage>
</organism>
<keyword evidence="7" id="KW-1185">Reference proteome</keyword>
<keyword evidence="3" id="KW-0574">Periplasm</keyword>
<reference evidence="7" key="1">
    <citation type="journal article" date="2018" name="Front. Microbiol.">
        <title>Genome-Based Analysis Reveals the Taxonomy and Diversity of the Family Idiomarinaceae.</title>
        <authorList>
            <person name="Liu Y."/>
            <person name="Lai Q."/>
            <person name="Shao Z."/>
        </authorList>
    </citation>
    <scope>NUCLEOTIDE SEQUENCE [LARGE SCALE GENOMIC DNA]</scope>
    <source>
        <strain evidence="7">CVS-6</strain>
    </source>
</reference>
<dbReference type="GO" id="GO:0016829">
    <property type="term" value="F:lyase activity"/>
    <property type="evidence" value="ECO:0007669"/>
    <property type="project" value="UniProtKB-KW"/>
</dbReference>